<gene>
    <name evidence="2" type="ORF">D3P06_11030</name>
</gene>
<dbReference type="GO" id="GO:0015074">
    <property type="term" value="P:DNA integration"/>
    <property type="evidence" value="ECO:0007669"/>
    <property type="project" value="InterPro"/>
</dbReference>
<dbReference type="Pfam" id="PF13683">
    <property type="entry name" value="rve_3"/>
    <property type="match status" value="1"/>
</dbReference>
<accession>A0A418ZVE1</accession>
<proteinExistence type="predicted"/>
<evidence type="ECO:0000259" key="1">
    <source>
        <dbReference type="Pfam" id="PF13683"/>
    </source>
</evidence>
<organism evidence="2 3">
    <name type="scientific">Paracoccus aestuarii</name>
    <dbReference type="NCBI Taxonomy" id="453842"/>
    <lineage>
        <taxon>Bacteria</taxon>
        <taxon>Pseudomonadati</taxon>
        <taxon>Pseudomonadota</taxon>
        <taxon>Alphaproteobacteria</taxon>
        <taxon>Rhodobacterales</taxon>
        <taxon>Paracoccaceae</taxon>
        <taxon>Paracoccus</taxon>
    </lineage>
</organism>
<dbReference type="AlphaFoldDB" id="A0A418ZVE1"/>
<sequence length="43" mass="4584">MDTVGAKTASIEPSSPWKNGCCESVSSKLRNELLNGEILYSPA</sequence>
<evidence type="ECO:0000313" key="3">
    <source>
        <dbReference type="Proteomes" id="UP000285530"/>
    </source>
</evidence>
<protein>
    <recommendedName>
        <fullName evidence="1">Integrase catalytic domain-containing protein</fullName>
    </recommendedName>
</protein>
<reference evidence="2 3" key="1">
    <citation type="submission" date="2018-09" db="EMBL/GenBank/DDBJ databases">
        <title>Paracoccus onubensis nov. sp. a moderate halophilic bacterium isolated from Gruta de las Maravillas (Aracena, Spain).</title>
        <authorList>
            <person name="Jurado V."/>
            <person name="Gutierrez-Patricio S."/>
            <person name="Gonzalez-Pimentel J.L."/>
            <person name="Laiz L."/>
            <person name="Saiz-Jimenez C."/>
        </authorList>
    </citation>
    <scope>NUCLEOTIDE SEQUENCE [LARGE SCALE GENOMIC DNA]</scope>
    <source>
        <strain evidence="2 3">DSM 19484</strain>
    </source>
</reference>
<dbReference type="Proteomes" id="UP000285530">
    <property type="component" value="Unassembled WGS sequence"/>
</dbReference>
<name>A0A418ZVE1_9RHOB</name>
<keyword evidence="3" id="KW-1185">Reference proteome</keyword>
<dbReference type="OrthoDB" id="9813285at2"/>
<evidence type="ECO:0000313" key="2">
    <source>
        <dbReference type="EMBL" id="RJL02804.1"/>
    </source>
</evidence>
<comment type="caution">
    <text evidence="2">The sequence shown here is derived from an EMBL/GenBank/DDBJ whole genome shotgun (WGS) entry which is preliminary data.</text>
</comment>
<dbReference type="EMBL" id="QZEV01000054">
    <property type="protein sequence ID" value="RJL02804.1"/>
    <property type="molecule type" value="Genomic_DNA"/>
</dbReference>
<feature type="domain" description="Integrase catalytic" evidence="1">
    <location>
        <begin position="5"/>
        <end position="39"/>
    </location>
</feature>
<dbReference type="InterPro" id="IPR001584">
    <property type="entry name" value="Integrase_cat-core"/>
</dbReference>